<reference evidence="11" key="1">
    <citation type="submission" date="2017-09" db="EMBL/GenBank/DDBJ databases">
        <title>Depth-based differentiation of microbial function through sediment-hosted aquifers and enrichment of novel symbionts in the deep terrestrial subsurface.</title>
        <authorList>
            <person name="Probst A.J."/>
            <person name="Ladd B."/>
            <person name="Jarett J.K."/>
            <person name="Geller-Mcgrath D.E."/>
            <person name="Sieber C.M.K."/>
            <person name="Emerson J.B."/>
            <person name="Anantharaman K."/>
            <person name="Thomas B.C."/>
            <person name="Malmstrom R."/>
            <person name="Stieglmeier M."/>
            <person name="Klingl A."/>
            <person name="Woyke T."/>
            <person name="Ryan C.M."/>
            <person name="Banfield J.F."/>
        </authorList>
    </citation>
    <scope>NUCLEOTIDE SEQUENCE [LARGE SCALE GENOMIC DNA]</scope>
</reference>
<keyword evidence="4 7" id="KW-0378">Hydrolase</keyword>
<keyword evidence="2 7" id="KW-0645">Protease</keyword>
<dbReference type="GO" id="GO:0046872">
    <property type="term" value="F:metal ion binding"/>
    <property type="evidence" value="ECO:0007669"/>
    <property type="project" value="UniProtKB-UniRule"/>
</dbReference>
<keyword evidence="5 7" id="KW-0862">Zinc</keyword>
<gene>
    <name evidence="10" type="ORF">CO137_02780</name>
</gene>
<dbReference type="SUPFAM" id="SSF55486">
    <property type="entry name" value="Metalloproteases ('zincins'), catalytic domain"/>
    <property type="match status" value="1"/>
</dbReference>
<dbReference type="AlphaFoldDB" id="A0A2M7Z6E0"/>
<evidence type="ECO:0000256" key="6">
    <source>
        <dbReference type="ARBA" id="ARBA00023049"/>
    </source>
</evidence>
<dbReference type="Gene3D" id="3.40.390.10">
    <property type="entry name" value="Collagenase (Catalytic Domain)"/>
    <property type="match status" value="1"/>
</dbReference>
<proteinExistence type="inferred from homology"/>
<keyword evidence="3 7" id="KW-0479">Metal-binding</keyword>
<sequence>MVIHNKQNQPMNYKNLTPKQVKEFGENTLDEAKRLLAHLIATKDKTSVQNLRDLDNLNLTLSKAFSILSAMESLHPKEEVREASEEQIISLSSFASSLSLNRDLYLAVKDVNVGDSDEVTKRMFSHTVRDFKRGGVDKDDETRQKIQELQDKITELTLEFDRNIREDRRTLAISEDEKEGLPQDFIDRLATDEDGNRFISTDPSDLYPALTFAKKESVRKNLSLLANSRCPQNENLLKHILETKSKLSQLLGHKNYAVFQFEVEMAKTVETVDEFLQSLDNMTKVVSARELEELKDLARQDDALLENGSLPVWNSAYYAKLLKEQKFGYDSKEFRPYLPYNQVEKAILGIYSELFGIEFVQNTEFPVWADDAKCFDVLEDGKLIGRTILDMHPREGKFKHAAFSVLTPGIKNRQIPELYLMCNFPGGEKIEETLMQIDDVQTFFHEFGHMLHGIFGSNQEWSQFSGLETEWDFVEVPSQLMEQWLYDPAVLQRIGKHYETGEPIPMELIQKRKLSENFGKATSVRRQLFFSRFALDIHTKNPVDIDFSQMWSSLANELSPVSYTKELLPWNTFGHLTGYSAEYYCYMWSLALVYDAMTQFDKNNMMDSAPAKRFRDLALKQGGVRDAVDMLENFLGREHSFTAFENWLKE</sequence>
<dbReference type="Gene3D" id="1.10.1370.40">
    <property type="match status" value="1"/>
</dbReference>
<keyword evidence="8" id="KW-0175">Coiled coil</keyword>
<feature type="domain" description="Peptidase M3A/M3B catalytic" evidence="9">
    <location>
        <begin position="213"/>
        <end position="646"/>
    </location>
</feature>
<comment type="caution">
    <text evidence="10">The sequence shown here is derived from an EMBL/GenBank/DDBJ whole genome shotgun (WGS) entry which is preliminary data.</text>
</comment>
<feature type="coiled-coil region" evidence="8">
    <location>
        <begin position="139"/>
        <end position="166"/>
    </location>
</feature>
<evidence type="ECO:0000256" key="3">
    <source>
        <dbReference type="ARBA" id="ARBA00022723"/>
    </source>
</evidence>
<dbReference type="PANTHER" id="PTHR11804">
    <property type="entry name" value="PROTEASE M3 THIMET OLIGOPEPTIDASE-RELATED"/>
    <property type="match status" value="1"/>
</dbReference>
<evidence type="ECO:0000313" key="11">
    <source>
        <dbReference type="Proteomes" id="UP000230843"/>
    </source>
</evidence>
<evidence type="ECO:0000259" key="9">
    <source>
        <dbReference type="Pfam" id="PF01432"/>
    </source>
</evidence>
<dbReference type="Gene3D" id="1.10.1370.10">
    <property type="entry name" value="Neurolysin, domain 3"/>
    <property type="match status" value="1"/>
</dbReference>
<dbReference type="EMBL" id="PFVJ01000058">
    <property type="protein sequence ID" value="PJA89713.1"/>
    <property type="molecule type" value="Genomic_DNA"/>
</dbReference>
<dbReference type="InterPro" id="IPR001567">
    <property type="entry name" value="Pept_M3A_M3B_dom"/>
</dbReference>
<organism evidence="10 11">
    <name type="scientific">Candidatus Magasanikbacteria bacterium CG_4_9_14_3_um_filter_32_9</name>
    <dbReference type="NCBI Taxonomy" id="1974644"/>
    <lineage>
        <taxon>Bacteria</taxon>
        <taxon>Candidatus Magasanikiibacteriota</taxon>
    </lineage>
</organism>
<comment type="cofactor">
    <cofactor evidence="7">
        <name>Zn(2+)</name>
        <dbReference type="ChEBI" id="CHEBI:29105"/>
    </cofactor>
    <text evidence="7">Binds 1 zinc ion.</text>
</comment>
<accession>A0A2M7Z6E0</accession>
<evidence type="ECO:0000256" key="7">
    <source>
        <dbReference type="RuleBase" id="RU003435"/>
    </source>
</evidence>
<dbReference type="GO" id="GO:0004222">
    <property type="term" value="F:metalloendopeptidase activity"/>
    <property type="evidence" value="ECO:0007669"/>
    <property type="project" value="InterPro"/>
</dbReference>
<name>A0A2M7Z6E0_9BACT</name>
<dbReference type="CDD" id="cd06455">
    <property type="entry name" value="M3A_TOP"/>
    <property type="match status" value="1"/>
</dbReference>
<evidence type="ECO:0000256" key="8">
    <source>
        <dbReference type="SAM" id="Coils"/>
    </source>
</evidence>
<dbReference type="InterPro" id="IPR045090">
    <property type="entry name" value="Pept_M3A_M3B"/>
</dbReference>
<evidence type="ECO:0000313" key="10">
    <source>
        <dbReference type="EMBL" id="PJA89713.1"/>
    </source>
</evidence>
<dbReference type="GO" id="GO:0006518">
    <property type="term" value="P:peptide metabolic process"/>
    <property type="evidence" value="ECO:0007669"/>
    <property type="project" value="TreeGrafter"/>
</dbReference>
<dbReference type="Proteomes" id="UP000230843">
    <property type="component" value="Unassembled WGS sequence"/>
</dbReference>
<evidence type="ECO:0000256" key="2">
    <source>
        <dbReference type="ARBA" id="ARBA00022670"/>
    </source>
</evidence>
<keyword evidence="6 7" id="KW-0482">Metalloprotease</keyword>
<comment type="similarity">
    <text evidence="1 7">Belongs to the peptidase M3 family.</text>
</comment>
<dbReference type="GO" id="GO:0006508">
    <property type="term" value="P:proteolysis"/>
    <property type="evidence" value="ECO:0007669"/>
    <property type="project" value="UniProtKB-KW"/>
</dbReference>
<dbReference type="InterPro" id="IPR024077">
    <property type="entry name" value="Neurolysin/TOP_dom2"/>
</dbReference>
<evidence type="ECO:0000256" key="1">
    <source>
        <dbReference type="ARBA" id="ARBA00006040"/>
    </source>
</evidence>
<dbReference type="InterPro" id="IPR024079">
    <property type="entry name" value="MetalloPept_cat_dom_sf"/>
</dbReference>
<protein>
    <recommendedName>
        <fullName evidence="9">Peptidase M3A/M3B catalytic domain-containing protein</fullName>
    </recommendedName>
</protein>
<dbReference type="Pfam" id="PF01432">
    <property type="entry name" value="Peptidase_M3"/>
    <property type="match status" value="1"/>
</dbReference>
<evidence type="ECO:0000256" key="4">
    <source>
        <dbReference type="ARBA" id="ARBA00022801"/>
    </source>
</evidence>
<evidence type="ECO:0000256" key="5">
    <source>
        <dbReference type="ARBA" id="ARBA00022833"/>
    </source>
</evidence>
<dbReference type="PANTHER" id="PTHR11804:SF84">
    <property type="entry name" value="SACCHAROLYSIN"/>
    <property type="match status" value="1"/>
</dbReference>